<dbReference type="PANTHER" id="PTHR35011">
    <property type="entry name" value="2,3-DIKETO-L-GULONATE TRAP TRANSPORTER SMALL PERMEASE PROTEIN YIAM"/>
    <property type="match status" value="1"/>
</dbReference>
<evidence type="ECO:0000256" key="4">
    <source>
        <dbReference type="ARBA" id="ARBA00022519"/>
    </source>
</evidence>
<dbReference type="PANTHER" id="PTHR35011:SF2">
    <property type="entry name" value="2,3-DIKETO-L-GULONATE TRAP TRANSPORTER SMALL PERMEASE PROTEIN YIAM"/>
    <property type="match status" value="1"/>
</dbReference>
<evidence type="ECO:0000256" key="9">
    <source>
        <dbReference type="RuleBase" id="RU369079"/>
    </source>
</evidence>
<organism evidence="11 12">
    <name type="scientific">Salipiger marinus</name>
    <dbReference type="NCBI Taxonomy" id="555512"/>
    <lineage>
        <taxon>Bacteria</taxon>
        <taxon>Pseudomonadati</taxon>
        <taxon>Pseudomonadota</taxon>
        <taxon>Alphaproteobacteria</taxon>
        <taxon>Rhodobacterales</taxon>
        <taxon>Roseobacteraceae</taxon>
        <taxon>Salipiger</taxon>
    </lineage>
</organism>
<feature type="transmembrane region" description="Helical" evidence="9">
    <location>
        <begin position="93"/>
        <end position="115"/>
    </location>
</feature>
<dbReference type="OrthoDB" id="4964541at2"/>
<comment type="similarity">
    <text evidence="8 9">Belongs to the TRAP transporter small permease family.</text>
</comment>
<evidence type="ECO:0000256" key="1">
    <source>
        <dbReference type="ARBA" id="ARBA00004429"/>
    </source>
</evidence>
<name>A0A1G8K9G5_9RHOB</name>
<feature type="transmembrane region" description="Helical" evidence="9">
    <location>
        <begin position="55"/>
        <end position="72"/>
    </location>
</feature>
<dbReference type="AlphaFoldDB" id="A0A1G8K9G5"/>
<keyword evidence="12" id="KW-1185">Reference proteome</keyword>
<accession>A0A1G8K9G5</accession>
<evidence type="ECO:0000256" key="5">
    <source>
        <dbReference type="ARBA" id="ARBA00022692"/>
    </source>
</evidence>
<dbReference type="GO" id="GO:0022857">
    <property type="term" value="F:transmembrane transporter activity"/>
    <property type="evidence" value="ECO:0007669"/>
    <property type="project" value="UniProtKB-UniRule"/>
</dbReference>
<dbReference type="InterPro" id="IPR007387">
    <property type="entry name" value="TRAP_DctQ"/>
</dbReference>
<keyword evidence="4 9" id="KW-0997">Cell inner membrane</keyword>
<keyword evidence="2 9" id="KW-0813">Transport</keyword>
<feature type="transmembrane region" description="Helical" evidence="9">
    <location>
        <begin position="135"/>
        <end position="157"/>
    </location>
</feature>
<gene>
    <name evidence="11" type="ORF">SAMN04487993_1004104</name>
</gene>
<feature type="domain" description="Tripartite ATP-independent periplasmic transporters DctQ component" evidence="10">
    <location>
        <begin position="31"/>
        <end position="156"/>
    </location>
</feature>
<comment type="subunit">
    <text evidence="9">The complex comprises the extracytoplasmic solute receptor protein and the two transmembrane proteins.</text>
</comment>
<dbReference type="GO" id="GO:0005886">
    <property type="term" value="C:plasma membrane"/>
    <property type="evidence" value="ECO:0007669"/>
    <property type="project" value="UniProtKB-SubCell"/>
</dbReference>
<dbReference type="Proteomes" id="UP000199093">
    <property type="component" value="Unassembled WGS sequence"/>
</dbReference>
<dbReference type="STRING" id="555512.SAMN04487993_1004104"/>
<evidence type="ECO:0000256" key="6">
    <source>
        <dbReference type="ARBA" id="ARBA00022989"/>
    </source>
</evidence>
<keyword evidence="5 9" id="KW-0812">Transmembrane</keyword>
<comment type="function">
    <text evidence="9">Part of the tripartite ATP-independent periplasmic (TRAP) transport system.</text>
</comment>
<dbReference type="Pfam" id="PF04290">
    <property type="entry name" value="DctQ"/>
    <property type="match status" value="1"/>
</dbReference>
<reference evidence="11 12" key="1">
    <citation type="submission" date="2016-10" db="EMBL/GenBank/DDBJ databases">
        <authorList>
            <person name="de Groot N.N."/>
        </authorList>
    </citation>
    <scope>NUCLEOTIDE SEQUENCE [LARGE SCALE GENOMIC DNA]</scope>
    <source>
        <strain evidence="11 12">DSM 26424</strain>
    </source>
</reference>
<evidence type="ECO:0000256" key="7">
    <source>
        <dbReference type="ARBA" id="ARBA00023136"/>
    </source>
</evidence>
<keyword evidence="3" id="KW-1003">Cell membrane</keyword>
<sequence length="177" mass="19109">MTTAWRGQLAFALDGLNRLAALICHLLLVAITAVTVAQVFLRFALNSPTSWSEEIALLFLIWFGLLAVAVGIRRHEHVAITFLRDLLPLPLALALDYLAQLAMAGFMFSVMYYGQDLIALTGVQVLPASGWPKALLYYSATVGGGLGILNALGNILLRDVSMPDADVSDHPEAHHVG</sequence>
<feature type="transmembrane region" description="Helical" evidence="9">
    <location>
        <begin position="20"/>
        <end position="43"/>
    </location>
</feature>
<keyword evidence="6 9" id="KW-1133">Transmembrane helix</keyword>
<dbReference type="InterPro" id="IPR055348">
    <property type="entry name" value="DctQ"/>
</dbReference>
<evidence type="ECO:0000256" key="8">
    <source>
        <dbReference type="ARBA" id="ARBA00038436"/>
    </source>
</evidence>
<comment type="subcellular location">
    <subcellularLocation>
        <location evidence="1 9">Cell inner membrane</location>
        <topology evidence="1 9">Multi-pass membrane protein</topology>
    </subcellularLocation>
</comment>
<dbReference type="GO" id="GO:0015740">
    <property type="term" value="P:C4-dicarboxylate transport"/>
    <property type="evidence" value="ECO:0007669"/>
    <property type="project" value="TreeGrafter"/>
</dbReference>
<evidence type="ECO:0000313" key="11">
    <source>
        <dbReference type="EMBL" id="SDI40033.1"/>
    </source>
</evidence>
<keyword evidence="7 9" id="KW-0472">Membrane</keyword>
<dbReference type="EMBL" id="FNEJ01000004">
    <property type="protein sequence ID" value="SDI40033.1"/>
    <property type="molecule type" value="Genomic_DNA"/>
</dbReference>
<dbReference type="RefSeq" id="WP_089844853.1">
    <property type="nucleotide sequence ID" value="NZ_FNEJ01000004.1"/>
</dbReference>
<evidence type="ECO:0000256" key="3">
    <source>
        <dbReference type="ARBA" id="ARBA00022475"/>
    </source>
</evidence>
<evidence type="ECO:0000259" key="10">
    <source>
        <dbReference type="Pfam" id="PF04290"/>
    </source>
</evidence>
<evidence type="ECO:0000313" key="12">
    <source>
        <dbReference type="Proteomes" id="UP000199093"/>
    </source>
</evidence>
<protein>
    <recommendedName>
        <fullName evidence="9">TRAP transporter small permease protein</fullName>
    </recommendedName>
</protein>
<proteinExistence type="inferred from homology"/>
<evidence type="ECO:0000256" key="2">
    <source>
        <dbReference type="ARBA" id="ARBA00022448"/>
    </source>
</evidence>